<name>A0A9C6X6A9_FRAOC</name>
<dbReference type="KEGG" id="foc:127750998"/>
<reference evidence="2" key="1">
    <citation type="submission" date="2025-08" db="UniProtKB">
        <authorList>
            <consortium name="RefSeq"/>
        </authorList>
    </citation>
    <scope>IDENTIFICATION</scope>
    <source>
        <tissue evidence="2">Whole organism</tissue>
    </source>
</reference>
<gene>
    <name evidence="2" type="primary">LOC127750998</name>
</gene>
<sequence>MSNPKSNKEMIGSLLNLSENTRPDLSYVVSKLAQKCQSPTEDDVNDVKHVLRYLVSTGKYNLTYSKSGLPIKVFCDSDFAGDPTDRKSRCCYVAMLANSPISWYSKKHNCVALSTVEAEFIAMCEVTREVVWLKRLLSELGQSRYVQSPCTIFCDNQGAINKTKEVDQNVSERNKHIDIQYFYCKDMQVKGFVKFVYVPSFNNIADIFTKPLNGPKTKYFCEKLPRL</sequence>
<protein>
    <submittedName>
        <fullName evidence="2">Uncharacterized protein LOC127750998</fullName>
    </submittedName>
</protein>
<dbReference type="PANTHER" id="PTHR11439">
    <property type="entry name" value="GAG-POL-RELATED RETROTRANSPOSON"/>
    <property type="match status" value="1"/>
</dbReference>
<accession>A0A9C6X6A9</accession>
<dbReference type="OrthoDB" id="8188638at2759"/>
<proteinExistence type="predicted"/>
<dbReference type="RefSeq" id="XP_052129813.1">
    <property type="nucleotide sequence ID" value="XM_052273853.1"/>
</dbReference>
<dbReference type="Proteomes" id="UP000504606">
    <property type="component" value="Unplaced"/>
</dbReference>
<evidence type="ECO:0000313" key="1">
    <source>
        <dbReference type="Proteomes" id="UP000504606"/>
    </source>
</evidence>
<keyword evidence="1" id="KW-1185">Reference proteome</keyword>
<dbReference type="CDD" id="cd09272">
    <property type="entry name" value="RNase_HI_RT_Ty1"/>
    <property type="match status" value="1"/>
</dbReference>
<evidence type="ECO:0000313" key="2">
    <source>
        <dbReference type="RefSeq" id="XP_052129813.1"/>
    </source>
</evidence>
<organism evidence="1 2">
    <name type="scientific">Frankliniella occidentalis</name>
    <name type="common">Western flower thrips</name>
    <name type="synonym">Euthrips occidentalis</name>
    <dbReference type="NCBI Taxonomy" id="133901"/>
    <lineage>
        <taxon>Eukaryota</taxon>
        <taxon>Metazoa</taxon>
        <taxon>Ecdysozoa</taxon>
        <taxon>Arthropoda</taxon>
        <taxon>Hexapoda</taxon>
        <taxon>Insecta</taxon>
        <taxon>Pterygota</taxon>
        <taxon>Neoptera</taxon>
        <taxon>Paraneoptera</taxon>
        <taxon>Thysanoptera</taxon>
        <taxon>Terebrantia</taxon>
        <taxon>Thripoidea</taxon>
        <taxon>Thripidae</taxon>
        <taxon>Frankliniella</taxon>
    </lineage>
</organism>
<dbReference type="PANTHER" id="PTHR11439:SF483">
    <property type="entry name" value="PEPTIDE SYNTHASE GLIP-LIKE, PUTATIVE (AFU_ORTHOLOGUE AFUA_3G12920)-RELATED"/>
    <property type="match status" value="1"/>
</dbReference>
<dbReference type="GeneID" id="127750998"/>
<dbReference type="AlphaFoldDB" id="A0A9C6X6A9"/>